<proteinExistence type="predicted"/>
<protein>
    <recommendedName>
        <fullName evidence="1">BTB domain-containing protein</fullName>
    </recommendedName>
</protein>
<reference evidence="2 3" key="1">
    <citation type="submission" date="2021-11" db="EMBL/GenBank/DDBJ databases">
        <title>Black yeast isolated from Biological Soil Crust.</title>
        <authorList>
            <person name="Kurbessoian T."/>
        </authorList>
    </citation>
    <scope>NUCLEOTIDE SEQUENCE [LARGE SCALE GENOMIC DNA]</scope>
    <source>
        <strain evidence="2 3">CCFEE 5522</strain>
    </source>
</reference>
<evidence type="ECO:0000313" key="3">
    <source>
        <dbReference type="Proteomes" id="UP001324427"/>
    </source>
</evidence>
<dbReference type="PROSITE" id="PS50097">
    <property type="entry name" value="BTB"/>
    <property type="match status" value="1"/>
</dbReference>
<feature type="domain" description="BTB" evidence="1">
    <location>
        <begin position="10"/>
        <end position="87"/>
    </location>
</feature>
<evidence type="ECO:0000313" key="2">
    <source>
        <dbReference type="EMBL" id="KAK4541187.1"/>
    </source>
</evidence>
<dbReference type="Gene3D" id="3.30.710.10">
    <property type="entry name" value="Potassium Channel Kv1.1, Chain A"/>
    <property type="match status" value="1"/>
</dbReference>
<dbReference type="InterPro" id="IPR011333">
    <property type="entry name" value="SKP1/BTB/POZ_sf"/>
</dbReference>
<dbReference type="Pfam" id="PF00651">
    <property type="entry name" value="BTB"/>
    <property type="match status" value="1"/>
</dbReference>
<dbReference type="Proteomes" id="UP001324427">
    <property type="component" value="Unassembled WGS sequence"/>
</dbReference>
<organism evidence="2 3">
    <name type="scientific">Oleoguttula mirabilis</name>
    <dbReference type="NCBI Taxonomy" id="1507867"/>
    <lineage>
        <taxon>Eukaryota</taxon>
        <taxon>Fungi</taxon>
        <taxon>Dikarya</taxon>
        <taxon>Ascomycota</taxon>
        <taxon>Pezizomycotina</taxon>
        <taxon>Dothideomycetes</taxon>
        <taxon>Dothideomycetidae</taxon>
        <taxon>Mycosphaerellales</taxon>
        <taxon>Teratosphaeriaceae</taxon>
        <taxon>Oleoguttula</taxon>
    </lineage>
</organism>
<dbReference type="SUPFAM" id="SSF54695">
    <property type="entry name" value="POZ domain"/>
    <property type="match status" value="1"/>
</dbReference>
<accession>A0AAV9J7Z3</accession>
<keyword evidence="3" id="KW-1185">Reference proteome</keyword>
<dbReference type="AlphaFoldDB" id="A0AAV9J7Z3"/>
<dbReference type="EMBL" id="JAVFHQ010000056">
    <property type="protein sequence ID" value="KAK4541187.1"/>
    <property type="molecule type" value="Genomic_DNA"/>
</dbReference>
<sequence>MERVDAAPDGDVVLVVASTLELRVSSVILSLTSPVFKAMLGPNFAEGHALRNNTTTVPKMIPLPEDDAEAMKILCLILHLQNTKVRTNIDLNLLLRFAIAVDKYGYTSAVKYAASTFLRATKEEFLALVAPEVLLQAAYLLDDAEHFALFTNTYNRRRGVDETQLANPLTTKLPDKIYRALSVSQAQSIKSLSADIDDTAGDVGQYLSDVFAHLENGNMSRWRWAIDEKGCQGLRGLAHFYLEELANAKLWPRGIRGADLCDLLADIDSFDIPNEGHLAQFDLCGTCILSCVDDHFNKGLGDLKKKAEVMFAGVCLDCSKAGGTYNGMCRFEHDD</sequence>
<comment type="caution">
    <text evidence="2">The sequence shown here is derived from an EMBL/GenBank/DDBJ whole genome shotgun (WGS) entry which is preliminary data.</text>
</comment>
<dbReference type="CDD" id="cd18186">
    <property type="entry name" value="BTB_POZ_ZBTB_KLHL-like"/>
    <property type="match status" value="1"/>
</dbReference>
<evidence type="ECO:0000259" key="1">
    <source>
        <dbReference type="PROSITE" id="PS50097"/>
    </source>
</evidence>
<name>A0AAV9J7Z3_9PEZI</name>
<gene>
    <name evidence="2" type="ORF">LTR36_008261</name>
</gene>
<dbReference type="InterPro" id="IPR000210">
    <property type="entry name" value="BTB/POZ_dom"/>
</dbReference>